<protein>
    <submittedName>
        <fullName evidence="7">Aromatic acid exporter family protein</fullName>
    </submittedName>
</protein>
<dbReference type="EMBL" id="CP159510">
    <property type="protein sequence ID" value="XCJ16904.1"/>
    <property type="molecule type" value="Genomic_DNA"/>
</dbReference>
<evidence type="ECO:0000313" key="7">
    <source>
        <dbReference type="EMBL" id="XCJ16904.1"/>
    </source>
</evidence>
<evidence type="ECO:0000256" key="1">
    <source>
        <dbReference type="ARBA" id="ARBA00004651"/>
    </source>
</evidence>
<keyword evidence="2" id="KW-1003">Cell membrane</keyword>
<evidence type="ECO:0000256" key="4">
    <source>
        <dbReference type="ARBA" id="ARBA00022989"/>
    </source>
</evidence>
<feature type="transmembrane region" description="Helical" evidence="6">
    <location>
        <begin position="50"/>
        <end position="71"/>
    </location>
</feature>
<dbReference type="Pfam" id="PF06081">
    <property type="entry name" value="ArAE_1"/>
    <property type="match status" value="1"/>
</dbReference>
<dbReference type="AlphaFoldDB" id="A0AAU8IET4"/>
<gene>
    <name evidence="7" type="ORF">ABNN70_15060</name>
</gene>
<evidence type="ECO:0000256" key="6">
    <source>
        <dbReference type="SAM" id="Phobius"/>
    </source>
</evidence>
<dbReference type="GO" id="GO:0005886">
    <property type="term" value="C:plasma membrane"/>
    <property type="evidence" value="ECO:0007669"/>
    <property type="project" value="UniProtKB-SubCell"/>
</dbReference>
<keyword evidence="5 6" id="KW-0472">Membrane</keyword>
<feature type="transmembrane region" description="Helical" evidence="6">
    <location>
        <begin position="128"/>
        <end position="146"/>
    </location>
</feature>
<accession>A0AAU8IET4</accession>
<organism evidence="7">
    <name type="scientific">Sporolactobacillus sp. Y61</name>
    <dbReference type="NCBI Taxonomy" id="3160863"/>
    <lineage>
        <taxon>Bacteria</taxon>
        <taxon>Bacillati</taxon>
        <taxon>Bacillota</taxon>
        <taxon>Bacilli</taxon>
        <taxon>Bacillales</taxon>
        <taxon>Sporolactobacillaceae</taxon>
        <taxon>Sporolactobacillus</taxon>
    </lineage>
</organism>
<reference evidence="7" key="1">
    <citation type="submission" date="2024-06" db="EMBL/GenBank/DDBJ databases">
        <authorList>
            <person name="Fan A."/>
            <person name="Zhang F.Y."/>
            <person name="Zhang L."/>
        </authorList>
    </citation>
    <scope>NUCLEOTIDE SEQUENCE</scope>
    <source>
        <strain evidence="7">Y61</strain>
    </source>
</reference>
<evidence type="ECO:0000256" key="5">
    <source>
        <dbReference type="ARBA" id="ARBA00023136"/>
    </source>
</evidence>
<dbReference type="PANTHER" id="PTHR30509:SF27">
    <property type="entry name" value="UPF0421 PROTEIN YGAE"/>
    <property type="match status" value="1"/>
</dbReference>
<dbReference type="InterPro" id="IPR010343">
    <property type="entry name" value="ArAE_1"/>
</dbReference>
<sequence length="360" mass="40968">MHLGARSLKTGIAVTIALMIADLFQLTPPIMAGVAAAATTLPSVRRSFRAMISNIYGNLIGAVIAILFVILIGDHPISVGLAVVTVIAIHLKFSLNNTLTLTMITVIFIMSSGMNDQIAFILEAFRRFVLICIGVGSATLINILLLPPKYEDSLYQSILGQTGGLFKWVRLLSAGTSDNTKIKSERAAFDREKLKIEDYYHWYKEERVYSRKIRLVKFRRCVLFREMIRTTGRLHRMLDLLDRQENAWRKLPADFRQMFKAHLDALMDYHERILLMYDGKIRRKRHEEQAKSSGQDKSGIVSAFARHCADPVDGVWMDVLPLISALTEYSQHVEHLDSLVNSFQTWHRKENRIRINGRPG</sequence>
<evidence type="ECO:0000256" key="2">
    <source>
        <dbReference type="ARBA" id="ARBA00022475"/>
    </source>
</evidence>
<keyword evidence="4 6" id="KW-1133">Transmembrane helix</keyword>
<evidence type="ECO:0000256" key="3">
    <source>
        <dbReference type="ARBA" id="ARBA00022692"/>
    </source>
</evidence>
<name>A0AAU8IET4_9BACL</name>
<keyword evidence="3 6" id="KW-0812">Transmembrane</keyword>
<proteinExistence type="predicted"/>
<comment type="subcellular location">
    <subcellularLocation>
        <location evidence="1">Cell membrane</location>
        <topology evidence="1">Multi-pass membrane protein</topology>
    </subcellularLocation>
</comment>
<dbReference type="RefSeq" id="WP_353948259.1">
    <property type="nucleotide sequence ID" value="NZ_CP159510.1"/>
</dbReference>
<dbReference type="PANTHER" id="PTHR30509">
    <property type="entry name" value="P-HYDROXYBENZOIC ACID EFFLUX PUMP SUBUNIT-RELATED"/>
    <property type="match status" value="1"/>
</dbReference>
<feature type="transmembrane region" description="Helical" evidence="6">
    <location>
        <begin position="12"/>
        <end position="38"/>
    </location>
</feature>